<dbReference type="EMBL" id="FUIE01000011">
    <property type="protein sequence ID" value="SJM48255.1"/>
    <property type="molecule type" value="Genomic_DNA"/>
</dbReference>
<dbReference type="PROSITE" id="PS50994">
    <property type="entry name" value="INTEGRASE"/>
    <property type="match status" value="1"/>
</dbReference>
<dbReference type="SUPFAM" id="SSF53098">
    <property type="entry name" value="Ribonuclease H-like"/>
    <property type="match status" value="1"/>
</dbReference>
<dbReference type="InterPro" id="IPR036397">
    <property type="entry name" value="RNaseH_sf"/>
</dbReference>
<evidence type="ECO:0000259" key="2">
    <source>
        <dbReference type="PROSITE" id="PS50994"/>
    </source>
</evidence>
<organism evidence="3 4">
    <name type="scientific">Brevundimonas diminuta 3F5N</name>
    <dbReference type="NCBI Taxonomy" id="1255603"/>
    <lineage>
        <taxon>Bacteria</taxon>
        <taxon>Pseudomonadati</taxon>
        <taxon>Pseudomonadota</taxon>
        <taxon>Alphaproteobacteria</taxon>
        <taxon>Caulobacterales</taxon>
        <taxon>Caulobacteraceae</taxon>
        <taxon>Brevundimonas</taxon>
    </lineage>
</organism>
<protein>
    <submittedName>
        <fullName evidence="3">TniA putative transposase</fullName>
    </submittedName>
</protein>
<name>A0A1R4EXB8_BREDI</name>
<reference evidence="3 4" key="1">
    <citation type="submission" date="2017-02" db="EMBL/GenBank/DDBJ databases">
        <authorList>
            <person name="Peterson S.W."/>
        </authorList>
    </citation>
    <scope>NUCLEOTIDE SEQUENCE [LARGE SCALE GENOMIC DNA]</scope>
    <source>
        <strain evidence="3 4">3F5N</strain>
    </source>
</reference>
<feature type="region of interest" description="Disordered" evidence="1">
    <location>
        <begin position="667"/>
        <end position="720"/>
    </location>
</feature>
<sequence>MGLMQLRSGDIWEIDGERHYLDHILDGGFLVLRNVQTGQPYQCLTDAGEFASPTRQWLGDKFAAGAIWRVEVTPTSKAHSLREADAELIQDKDPRAIVRQVVLRSLDRMGDFSRSDISLQRALALIWENKPRQLAHHQPPSPSTVRRWLKQRGTVSDRPLRAMISASGRVSRRKRLPASVRRRMHEAAAAYWSNLRLSVGDAYDDLAFRLQRINQELESREGNIVVPVPSKETFRKHLRSLECFETVAARYGKKEANKRFKATGRGLEAHRPLLLATIDHTPADVHIVMEVDEWRYVGRPFLTLIVDVHSRCILGWVLSFEPPSLYSVIECFKRANRPKPRMRTLFPDCPELADIYGKCDEIVVDNGLEFIGTSFESGMVDLGISIRWAPIKDPTHKAVVERFFSTLNSMLHKKLPGGTFPLQKLRAWDLNPQDFAVLTLEQTEALLDLAIGTYHQSIHRSLKDTPVRTWLRGVNAETGITILGDDRQLDKLLGVQEERLVTRSGVNLFNLKYHDPAVTGPLLEDLARRESVRGRREGSASAKVKVKYNPANLGEIHVWNGPRGIYVTLPCTDRDYAEGLSKWQHDRLQEWQRESHARTEDERRELRLNLRSAISALESPKTIKRQKRAQARLLTSPKIEVLGGGGLRIAHAEPRPDGMAPVIPTIALAPERTDDGAKPIRPQRGGKRKPKRPPKTETPKSLPEWNVADIADEHDWKDVL</sequence>
<dbReference type="AlphaFoldDB" id="A0A1R4EXB8"/>
<accession>A0A1R4EXB8</accession>
<gene>
    <name evidence="3" type="ORF">FM111_01305</name>
</gene>
<dbReference type="InterPro" id="IPR015378">
    <property type="entry name" value="Transposase-like_Mu_C"/>
</dbReference>
<dbReference type="GO" id="GO:0003676">
    <property type="term" value="F:nucleic acid binding"/>
    <property type="evidence" value="ECO:0007669"/>
    <property type="project" value="InterPro"/>
</dbReference>
<dbReference type="Proteomes" id="UP000195766">
    <property type="component" value="Unassembled WGS sequence"/>
</dbReference>
<feature type="domain" description="Integrase catalytic" evidence="2">
    <location>
        <begin position="268"/>
        <end position="474"/>
    </location>
</feature>
<dbReference type="Gene3D" id="3.30.420.10">
    <property type="entry name" value="Ribonuclease H-like superfamily/Ribonuclease H"/>
    <property type="match status" value="1"/>
</dbReference>
<dbReference type="InterPro" id="IPR012337">
    <property type="entry name" value="RNaseH-like_sf"/>
</dbReference>
<dbReference type="Pfam" id="PF09299">
    <property type="entry name" value="Mu-transpos_C"/>
    <property type="match status" value="1"/>
</dbReference>
<feature type="compositionally biased region" description="Basic and acidic residues" evidence="1">
    <location>
        <begin position="711"/>
        <end position="720"/>
    </location>
</feature>
<evidence type="ECO:0000313" key="3">
    <source>
        <dbReference type="EMBL" id="SJM48255.1"/>
    </source>
</evidence>
<dbReference type="GO" id="GO:0015074">
    <property type="term" value="P:DNA integration"/>
    <property type="evidence" value="ECO:0007669"/>
    <property type="project" value="InterPro"/>
</dbReference>
<dbReference type="RefSeq" id="WP_179204980.1">
    <property type="nucleotide sequence ID" value="NZ_FUIE01000011.1"/>
</dbReference>
<evidence type="ECO:0000256" key="1">
    <source>
        <dbReference type="SAM" id="MobiDB-lite"/>
    </source>
</evidence>
<dbReference type="InterPro" id="IPR001584">
    <property type="entry name" value="Integrase_cat-core"/>
</dbReference>
<feature type="compositionally biased region" description="Basic residues" evidence="1">
    <location>
        <begin position="684"/>
        <end position="693"/>
    </location>
</feature>
<proteinExistence type="predicted"/>
<evidence type="ECO:0000313" key="4">
    <source>
        <dbReference type="Proteomes" id="UP000195766"/>
    </source>
</evidence>